<organism evidence="4 5">
    <name type="scientific">Salvia divinorum</name>
    <name type="common">Maria pastora</name>
    <name type="synonym">Diviner's sage</name>
    <dbReference type="NCBI Taxonomy" id="28513"/>
    <lineage>
        <taxon>Eukaryota</taxon>
        <taxon>Viridiplantae</taxon>
        <taxon>Streptophyta</taxon>
        <taxon>Embryophyta</taxon>
        <taxon>Tracheophyta</taxon>
        <taxon>Spermatophyta</taxon>
        <taxon>Magnoliopsida</taxon>
        <taxon>eudicotyledons</taxon>
        <taxon>Gunneridae</taxon>
        <taxon>Pentapetalae</taxon>
        <taxon>asterids</taxon>
        <taxon>lamiids</taxon>
        <taxon>Lamiales</taxon>
        <taxon>Lamiaceae</taxon>
        <taxon>Nepetoideae</taxon>
        <taxon>Mentheae</taxon>
        <taxon>Salviinae</taxon>
        <taxon>Salvia</taxon>
        <taxon>Salvia subgen. Calosphace</taxon>
    </lineage>
</organism>
<keyword evidence="3" id="KW-0472">Membrane</keyword>
<accession>A0ABD1I4F8</accession>
<feature type="binding site" evidence="1">
    <location>
        <position position="127"/>
    </location>
    <ligand>
        <name>L-glutamate</name>
        <dbReference type="ChEBI" id="CHEBI:29985"/>
    </ligand>
</feature>
<feature type="region of interest" description="Disordered" evidence="2">
    <location>
        <begin position="139"/>
        <end position="158"/>
    </location>
</feature>
<dbReference type="PRINTS" id="PR01210">
    <property type="entry name" value="GGTRANSPTASE"/>
</dbReference>
<protein>
    <submittedName>
        <fullName evidence="4">Gamma-glutamyltranspeptidase 3</fullName>
    </submittedName>
</protein>
<keyword evidence="3" id="KW-1133">Transmembrane helix</keyword>
<dbReference type="InterPro" id="IPR029055">
    <property type="entry name" value="Ntn_hydrolases_N"/>
</dbReference>
<gene>
    <name evidence="4" type="primary">GGT3</name>
    <name evidence="4" type="ORF">AAHA92_05769</name>
</gene>
<comment type="caution">
    <text evidence="4">The sequence shown here is derived from an EMBL/GenBank/DDBJ whole genome shotgun (WGS) entry which is preliminary data.</text>
</comment>
<dbReference type="AlphaFoldDB" id="A0ABD1I4F8"/>
<dbReference type="Proteomes" id="UP001567538">
    <property type="component" value="Unassembled WGS sequence"/>
</dbReference>
<evidence type="ECO:0000313" key="5">
    <source>
        <dbReference type="Proteomes" id="UP001567538"/>
    </source>
</evidence>
<evidence type="ECO:0000313" key="4">
    <source>
        <dbReference type="EMBL" id="KAL1563282.1"/>
    </source>
</evidence>
<dbReference type="EMBL" id="JBEAFC010000003">
    <property type="protein sequence ID" value="KAL1563282.1"/>
    <property type="molecule type" value="Genomic_DNA"/>
</dbReference>
<name>A0ABD1I4F8_SALDI</name>
<evidence type="ECO:0000256" key="3">
    <source>
        <dbReference type="SAM" id="Phobius"/>
    </source>
</evidence>
<dbReference type="Pfam" id="PF01019">
    <property type="entry name" value="G_glu_transpept"/>
    <property type="match status" value="1"/>
</dbReference>
<dbReference type="PANTHER" id="PTHR11686">
    <property type="entry name" value="GAMMA GLUTAMYL TRANSPEPTIDASE"/>
    <property type="match status" value="1"/>
</dbReference>
<sequence length="158" mass="16187">MESAAGGGDVSKALLLIIPLSTAIACLVLIENFVWDDKHVHSYLNGKLQTRNSYIVESQQAVVAADDGRCSEIGVMMLEKGGHAVDAAIATAICLGVVSPMSSGIGGGAFMLVKSSSSPFALAIDMRETAPAAASQNMYDENTGAKSEGALSIGVPGE</sequence>
<feature type="transmembrane region" description="Helical" evidence="3">
    <location>
        <begin position="87"/>
        <end position="113"/>
    </location>
</feature>
<evidence type="ECO:0000256" key="2">
    <source>
        <dbReference type="SAM" id="MobiDB-lite"/>
    </source>
</evidence>
<dbReference type="PANTHER" id="PTHR11686:SF9">
    <property type="entry name" value="RE13973P"/>
    <property type="match status" value="1"/>
</dbReference>
<proteinExistence type="predicted"/>
<dbReference type="SUPFAM" id="SSF56235">
    <property type="entry name" value="N-terminal nucleophile aminohydrolases (Ntn hydrolases)"/>
    <property type="match status" value="1"/>
</dbReference>
<evidence type="ECO:0000256" key="1">
    <source>
        <dbReference type="PIRSR" id="PIRSR600101-2"/>
    </source>
</evidence>
<keyword evidence="5" id="KW-1185">Reference proteome</keyword>
<dbReference type="InterPro" id="IPR000101">
    <property type="entry name" value="GGT_peptidase"/>
</dbReference>
<reference evidence="4 5" key="1">
    <citation type="submission" date="2024-06" db="EMBL/GenBank/DDBJ databases">
        <title>A chromosome level genome sequence of Diviner's sage (Salvia divinorum).</title>
        <authorList>
            <person name="Ford S.A."/>
            <person name="Ro D.-K."/>
            <person name="Ness R.W."/>
            <person name="Phillips M.A."/>
        </authorList>
    </citation>
    <scope>NUCLEOTIDE SEQUENCE [LARGE SCALE GENOMIC DNA]</scope>
    <source>
        <strain evidence="4">SAF-2024a</strain>
        <tissue evidence="4">Leaf</tissue>
    </source>
</reference>
<keyword evidence="3" id="KW-0812">Transmembrane</keyword>
<feature type="transmembrane region" description="Helical" evidence="3">
    <location>
        <begin position="12"/>
        <end position="35"/>
    </location>
</feature>